<comment type="caution">
    <text evidence="1">The sequence shown here is derived from an EMBL/GenBank/DDBJ whole genome shotgun (WGS) entry which is preliminary data.</text>
</comment>
<evidence type="ECO:0000313" key="2">
    <source>
        <dbReference type="Proteomes" id="UP000730482"/>
    </source>
</evidence>
<gene>
    <name evidence="1" type="ORF">KGQ19_05005</name>
</gene>
<keyword evidence="2" id="KW-1185">Reference proteome</keyword>
<evidence type="ECO:0000313" key="1">
    <source>
        <dbReference type="EMBL" id="MBS2546222.1"/>
    </source>
</evidence>
<dbReference type="Pfam" id="PF25680">
    <property type="entry name" value="Mom"/>
    <property type="match status" value="1"/>
</dbReference>
<name>A0ABS5KIK8_9ACTN</name>
<reference evidence="1 2" key="1">
    <citation type="submission" date="2020-02" db="EMBL/GenBank/DDBJ databases">
        <title>Acidophilic actinobacteria isolated from forest soil.</title>
        <authorList>
            <person name="Golinska P."/>
        </authorList>
    </citation>
    <scope>NUCLEOTIDE SEQUENCE [LARGE SCALE GENOMIC DNA]</scope>
    <source>
        <strain evidence="1 2">NL8</strain>
    </source>
</reference>
<sequence length="312" mass="34054">MNPRVADRAGRAPPRHAAELVLPEGWCQRWRHGRHSFVPRSAGGFRSEHYSVEPVDVATARGFVATHHYAASWVVDRYRLGLFHTAGGTPNLIGVAVFGIPMSKKVLTNPLPDWEPYVQTLELSRFVILGDPQHPGATPGVAPANIESWFLARCFEHLAARDVRGIVAFSDPIPRTVGDRMVMPGHAGIIYQASNAVYTGQGTARTVIMLPDGTSLPARAVSKIRRAERGHTAVERRLIALGAPARIGPDPGAWIRDALVSIGATPIAHPGNHRFVMATAARFRRRMRIALPAMPYPKPTCLPGAPWCRGRP</sequence>
<dbReference type="InterPro" id="IPR057895">
    <property type="entry name" value="Mom"/>
</dbReference>
<dbReference type="EMBL" id="JAAFYZ010000010">
    <property type="protein sequence ID" value="MBS2546222.1"/>
    <property type="molecule type" value="Genomic_DNA"/>
</dbReference>
<dbReference type="Proteomes" id="UP000730482">
    <property type="component" value="Unassembled WGS sequence"/>
</dbReference>
<organism evidence="1 2">
    <name type="scientific">Catenulispora pinistramenti</name>
    <dbReference type="NCBI Taxonomy" id="2705254"/>
    <lineage>
        <taxon>Bacteria</taxon>
        <taxon>Bacillati</taxon>
        <taxon>Actinomycetota</taxon>
        <taxon>Actinomycetes</taxon>
        <taxon>Catenulisporales</taxon>
        <taxon>Catenulisporaceae</taxon>
        <taxon>Catenulispora</taxon>
    </lineage>
</organism>
<proteinExistence type="predicted"/>
<protein>
    <submittedName>
        <fullName evidence="1">Uncharacterized protein</fullName>
    </submittedName>
</protein>
<dbReference type="RefSeq" id="WP_212007872.1">
    <property type="nucleotide sequence ID" value="NZ_JAAFYZ010000010.1"/>
</dbReference>
<accession>A0ABS5KIK8</accession>